<gene>
    <name evidence="2" type="ORF">N4264_19795</name>
</gene>
<evidence type="ECO:0000313" key="2">
    <source>
        <dbReference type="EMBL" id="UXI66973.1"/>
    </source>
</evidence>
<evidence type="ECO:0000313" key="3">
    <source>
        <dbReference type="Proteomes" id="UP001064632"/>
    </source>
</evidence>
<accession>A0ABY6BCQ2</accession>
<dbReference type="RefSeq" id="WP_261693949.1">
    <property type="nucleotide sequence ID" value="NZ_CP104694.1"/>
</dbReference>
<evidence type="ECO:0000259" key="1">
    <source>
        <dbReference type="Pfam" id="PF07638"/>
    </source>
</evidence>
<organism evidence="2 3">
    <name type="scientific">Tahibacter amnicola</name>
    <dbReference type="NCBI Taxonomy" id="2976241"/>
    <lineage>
        <taxon>Bacteria</taxon>
        <taxon>Pseudomonadati</taxon>
        <taxon>Pseudomonadota</taxon>
        <taxon>Gammaproteobacteria</taxon>
        <taxon>Lysobacterales</taxon>
        <taxon>Rhodanobacteraceae</taxon>
        <taxon>Tahibacter</taxon>
    </lineage>
</organism>
<proteinExistence type="predicted"/>
<dbReference type="Pfam" id="PF07638">
    <property type="entry name" value="Sigma70_ECF"/>
    <property type="match status" value="1"/>
</dbReference>
<dbReference type="SUPFAM" id="SSF88946">
    <property type="entry name" value="Sigma2 domain of RNA polymerase sigma factors"/>
    <property type="match status" value="1"/>
</dbReference>
<dbReference type="Gene3D" id="1.10.10.10">
    <property type="entry name" value="Winged helix-like DNA-binding domain superfamily/Winged helix DNA-binding domain"/>
    <property type="match status" value="1"/>
</dbReference>
<reference evidence="2" key="1">
    <citation type="submission" date="2022-09" db="EMBL/GenBank/DDBJ databases">
        <title>Tahibacter sp. nov., isolated from a fresh water.</title>
        <authorList>
            <person name="Baek J.H."/>
            <person name="Lee J.K."/>
            <person name="Kim J.M."/>
            <person name="Jeon C.O."/>
        </authorList>
    </citation>
    <scope>NUCLEOTIDE SEQUENCE</scope>
    <source>
        <strain evidence="2">W38</strain>
    </source>
</reference>
<dbReference type="InterPro" id="IPR011517">
    <property type="entry name" value="RNA_pol_sigma70_ECF-like"/>
</dbReference>
<dbReference type="NCBIfam" id="TIGR02999">
    <property type="entry name" value="Sig-70_X6"/>
    <property type="match status" value="1"/>
</dbReference>
<name>A0ABY6BCQ2_9GAMM</name>
<dbReference type="SUPFAM" id="SSF88659">
    <property type="entry name" value="Sigma3 and sigma4 domains of RNA polymerase sigma factors"/>
    <property type="match status" value="1"/>
</dbReference>
<dbReference type="InterPro" id="IPR013325">
    <property type="entry name" value="RNA_pol_sigma_r2"/>
</dbReference>
<dbReference type="NCBIfam" id="TIGR02937">
    <property type="entry name" value="sigma70-ECF"/>
    <property type="match status" value="1"/>
</dbReference>
<protein>
    <submittedName>
        <fullName evidence="2">ECF-type sigma factor</fullName>
    </submittedName>
</protein>
<sequence length="189" mass="20700">MTASSADRSELTQLLADWGQNDPRSRDRALALVYSELRHMASGLLAESGRALTLQATALVNEALLKLLGHDASWDNRAHFFGVAARAMRQILVDYARRRGADKRGSGELLLDLDEALQVPVGDSVDLLALDAALEKLALLDAQLVQLVELRYFVGLSIEDTAKVSGLHPSAVNREWAMARAWLKRELAA</sequence>
<dbReference type="InterPro" id="IPR013324">
    <property type="entry name" value="RNA_pol_sigma_r3/r4-like"/>
</dbReference>
<keyword evidence="3" id="KW-1185">Reference proteome</keyword>
<feature type="domain" description="RNA polymerase sigma-70 ECF-like HTH" evidence="1">
    <location>
        <begin position="9"/>
        <end position="187"/>
    </location>
</feature>
<dbReference type="InterPro" id="IPR014284">
    <property type="entry name" value="RNA_pol_sigma-70_dom"/>
</dbReference>
<dbReference type="InterPro" id="IPR053812">
    <property type="entry name" value="HTH_Sigma70_ECF-like"/>
</dbReference>
<dbReference type="InterPro" id="IPR036388">
    <property type="entry name" value="WH-like_DNA-bd_sf"/>
</dbReference>
<dbReference type="EMBL" id="CP104694">
    <property type="protein sequence ID" value="UXI66973.1"/>
    <property type="molecule type" value="Genomic_DNA"/>
</dbReference>
<dbReference type="Proteomes" id="UP001064632">
    <property type="component" value="Chromosome"/>
</dbReference>